<evidence type="ECO:0000259" key="6">
    <source>
        <dbReference type="Pfam" id="PF25954"/>
    </source>
</evidence>
<dbReference type="InterPro" id="IPR058647">
    <property type="entry name" value="BSH_CzcB-like"/>
</dbReference>
<dbReference type="FunFam" id="2.40.420.20:FF:000006">
    <property type="entry name" value="RND family efflux transporter MFP subunit"/>
    <property type="match status" value="1"/>
</dbReference>
<keyword evidence="3" id="KW-0175">Coiled coil</keyword>
<gene>
    <name evidence="9" type="ORF">B7Z12_18755</name>
</gene>
<organism evidence="9 10">
    <name type="scientific">Caulobacter vibrioides</name>
    <name type="common">Caulobacter crescentus</name>
    <dbReference type="NCBI Taxonomy" id="155892"/>
    <lineage>
        <taxon>Bacteria</taxon>
        <taxon>Pseudomonadati</taxon>
        <taxon>Pseudomonadota</taxon>
        <taxon>Alphaproteobacteria</taxon>
        <taxon>Caulobacterales</taxon>
        <taxon>Caulobacteraceae</taxon>
        <taxon>Caulobacter</taxon>
    </lineage>
</organism>
<dbReference type="Gene3D" id="2.40.30.170">
    <property type="match status" value="1"/>
</dbReference>
<dbReference type="InterPro" id="IPR058649">
    <property type="entry name" value="CzcB_C"/>
</dbReference>
<feature type="compositionally biased region" description="Basic and acidic residues" evidence="4">
    <location>
        <begin position="56"/>
        <end position="76"/>
    </location>
</feature>
<dbReference type="Pfam" id="PF25973">
    <property type="entry name" value="BSH_CzcB"/>
    <property type="match status" value="1"/>
</dbReference>
<dbReference type="NCBIfam" id="TIGR01730">
    <property type="entry name" value="RND_mfp"/>
    <property type="match status" value="1"/>
</dbReference>
<dbReference type="GO" id="GO:0016020">
    <property type="term" value="C:membrane"/>
    <property type="evidence" value="ECO:0007669"/>
    <property type="project" value="InterPro"/>
</dbReference>
<reference evidence="9 10" key="1">
    <citation type="submission" date="2017-03" db="EMBL/GenBank/DDBJ databases">
        <title>Lifting the veil on microbial sulfur biogeochemistry in mining wastewaters.</title>
        <authorList>
            <person name="Kantor R.S."/>
            <person name="Colenbrander Nelson T."/>
            <person name="Marshall S."/>
            <person name="Bennett D."/>
            <person name="Apte S."/>
            <person name="Camacho D."/>
            <person name="Thomas B.C."/>
            <person name="Warren L.A."/>
            <person name="Banfield J.F."/>
        </authorList>
    </citation>
    <scope>NUCLEOTIDE SEQUENCE [LARGE SCALE GENOMIC DNA]</scope>
    <source>
        <strain evidence="9">32-67-7</strain>
    </source>
</reference>
<dbReference type="Pfam" id="PF25975">
    <property type="entry name" value="CzcB_C"/>
    <property type="match status" value="1"/>
</dbReference>
<keyword evidence="2" id="KW-0813">Transport</keyword>
<dbReference type="Proteomes" id="UP000215616">
    <property type="component" value="Unassembled WGS sequence"/>
</dbReference>
<sequence length="425" mass="43080">MDIRNRNVLLGGAAAAVLVTVAGGVLLGRTVFAPAENHSGEGAEAHGAELAGAAASDEHAGETGEHAEEGGEHADEGGEAGEVGEVVMTEDMLKQSGVVLETLSASLLAQEIVSQATVVSSPDGEAVLTARAAGSISAIRKRLGDPVTRGETIAVVNSPEAAGLAASLSGAKARFDQAKSAFDREKRLFDQGVTARQDLEAAQAELTSAEAEYRRSEAAARAARVSDDGTSVYISSPIAGRITEVTSGAKLGAYVTPDTILFRIADPSKIQIEGAVPLADAGRIAPGDKAIVETPAGGSITATVRSVTPSGSAESRSASVVLAVTTGAENLQPGRFAKVIIRAKGGAGGAGVFVLPDEAVQNIEGQDVVFVRSDEGFDAMKVRTGTRSGGRTEILSGVTAGQVVATRNAFLLKAELGKGAAEHGH</sequence>
<dbReference type="Pfam" id="PF25954">
    <property type="entry name" value="Beta-barrel_RND_2"/>
    <property type="match status" value="1"/>
</dbReference>
<evidence type="ECO:0000259" key="7">
    <source>
        <dbReference type="Pfam" id="PF25973"/>
    </source>
</evidence>
<feature type="domain" description="CzcB-like barrel-sandwich hybrid" evidence="7">
    <location>
        <begin position="126"/>
        <end position="266"/>
    </location>
</feature>
<evidence type="ECO:0000256" key="1">
    <source>
        <dbReference type="ARBA" id="ARBA00009477"/>
    </source>
</evidence>
<dbReference type="InterPro" id="IPR051909">
    <property type="entry name" value="MFP_Cation_Efflux"/>
</dbReference>
<evidence type="ECO:0000313" key="9">
    <source>
        <dbReference type="EMBL" id="OYW99067.1"/>
    </source>
</evidence>
<dbReference type="PANTHER" id="PTHR30097">
    <property type="entry name" value="CATION EFFLUX SYSTEM PROTEIN CUSB"/>
    <property type="match status" value="1"/>
</dbReference>
<evidence type="ECO:0000259" key="8">
    <source>
        <dbReference type="Pfam" id="PF25975"/>
    </source>
</evidence>
<feature type="compositionally biased region" description="Basic and acidic residues" evidence="4">
    <location>
        <begin position="38"/>
        <end position="47"/>
    </location>
</feature>
<evidence type="ECO:0000256" key="3">
    <source>
        <dbReference type="SAM" id="Coils"/>
    </source>
</evidence>
<feature type="domain" description="CzcB-like C-terminal circularly permuted SH3-like" evidence="8">
    <location>
        <begin position="355"/>
        <end position="413"/>
    </location>
</feature>
<dbReference type="Gene3D" id="1.10.287.470">
    <property type="entry name" value="Helix hairpin bin"/>
    <property type="match status" value="1"/>
</dbReference>
<evidence type="ECO:0000313" key="10">
    <source>
        <dbReference type="Proteomes" id="UP000215616"/>
    </source>
</evidence>
<evidence type="ECO:0000256" key="4">
    <source>
        <dbReference type="SAM" id="MobiDB-lite"/>
    </source>
</evidence>
<dbReference type="PANTHER" id="PTHR30097:SF15">
    <property type="entry name" value="CATION EFFLUX SYSTEM PROTEIN CUSB"/>
    <property type="match status" value="1"/>
</dbReference>
<dbReference type="GO" id="GO:0030288">
    <property type="term" value="C:outer membrane-bounded periplasmic space"/>
    <property type="evidence" value="ECO:0007669"/>
    <property type="project" value="TreeGrafter"/>
</dbReference>
<dbReference type="InterPro" id="IPR058648">
    <property type="entry name" value="HH_CzcB-like"/>
</dbReference>
<dbReference type="InterPro" id="IPR058792">
    <property type="entry name" value="Beta-barrel_RND_2"/>
</dbReference>
<protein>
    <submittedName>
        <fullName evidence="9">Uncharacterized protein</fullName>
    </submittedName>
</protein>
<feature type="region of interest" description="Disordered" evidence="4">
    <location>
        <begin position="38"/>
        <end position="78"/>
    </location>
</feature>
<accession>A0A258CUA9</accession>
<dbReference type="Pfam" id="PF25893">
    <property type="entry name" value="HH_CzcB"/>
    <property type="match status" value="1"/>
</dbReference>
<feature type="domain" description="CzcB-like alpha-helical hairpin" evidence="5">
    <location>
        <begin position="165"/>
        <end position="218"/>
    </location>
</feature>
<feature type="coiled-coil region" evidence="3">
    <location>
        <begin position="192"/>
        <end position="219"/>
    </location>
</feature>
<feature type="domain" description="CusB-like beta-barrel" evidence="6">
    <location>
        <begin position="272"/>
        <end position="343"/>
    </location>
</feature>
<dbReference type="GO" id="GO:0060003">
    <property type="term" value="P:copper ion export"/>
    <property type="evidence" value="ECO:0007669"/>
    <property type="project" value="TreeGrafter"/>
</dbReference>
<dbReference type="GO" id="GO:0015679">
    <property type="term" value="P:plasma membrane copper ion transport"/>
    <property type="evidence" value="ECO:0007669"/>
    <property type="project" value="TreeGrafter"/>
</dbReference>
<dbReference type="EMBL" id="NCDQ01000436">
    <property type="protein sequence ID" value="OYW99067.1"/>
    <property type="molecule type" value="Genomic_DNA"/>
</dbReference>
<name>A0A258CUA9_CAUVI</name>
<dbReference type="GO" id="GO:0046914">
    <property type="term" value="F:transition metal ion binding"/>
    <property type="evidence" value="ECO:0007669"/>
    <property type="project" value="TreeGrafter"/>
</dbReference>
<comment type="similarity">
    <text evidence="1">Belongs to the membrane fusion protein (MFP) (TC 8.A.1) family.</text>
</comment>
<comment type="caution">
    <text evidence="9">The sequence shown here is derived from an EMBL/GenBank/DDBJ whole genome shotgun (WGS) entry which is preliminary data.</text>
</comment>
<proteinExistence type="inferred from homology"/>
<dbReference type="SUPFAM" id="SSF111369">
    <property type="entry name" value="HlyD-like secretion proteins"/>
    <property type="match status" value="1"/>
</dbReference>
<evidence type="ECO:0000259" key="5">
    <source>
        <dbReference type="Pfam" id="PF25893"/>
    </source>
</evidence>
<dbReference type="AlphaFoldDB" id="A0A258CUA9"/>
<dbReference type="InterPro" id="IPR006143">
    <property type="entry name" value="RND_pump_MFP"/>
</dbReference>
<evidence type="ECO:0000256" key="2">
    <source>
        <dbReference type="ARBA" id="ARBA00022448"/>
    </source>
</evidence>
<dbReference type="GO" id="GO:0022857">
    <property type="term" value="F:transmembrane transporter activity"/>
    <property type="evidence" value="ECO:0007669"/>
    <property type="project" value="InterPro"/>
</dbReference>
<dbReference type="Gene3D" id="2.40.420.20">
    <property type="match status" value="1"/>
</dbReference>